<proteinExistence type="predicted"/>
<accession>A0ABU7RBV8</accession>
<evidence type="ECO:0000259" key="1">
    <source>
        <dbReference type="Pfam" id="PF04326"/>
    </source>
</evidence>
<organism evidence="2 3">
    <name type="scientific">Olsenella absiana</name>
    <dbReference type="NCBI Taxonomy" id="3115222"/>
    <lineage>
        <taxon>Bacteria</taxon>
        <taxon>Bacillati</taxon>
        <taxon>Actinomycetota</taxon>
        <taxon>Coriobacteriia</taxon>
        <taxon>Coriobacteriales</taxon>
        <taxon>Atopobiaceae</taxon>
        <taxon>Olsenella</taxon>
    </lineage>
</organism>
<reference evidence="2 3" key="1">
    <citation type="submission" date="2024-01" db="EMBL/GenBank/DDBJ databases">
        <title>Description of Olsenella sp. nov., isolated from pig feces.</title>
        <authorList>
            <person name="Chang Y.-H."/>
        </authorList>
    </citation>
    <scope>NUCLEOTIDE SEQUENCE [LARGE SCALE GENOMIC DNA]</scope>
    <source>
        <strain evidence="2 3">YH-ols2223</strain>
    </source>
</reference>
<dbReference type="PANTHER" id="PTHR30595:SF6">
    <property type="entry name" value="SCHLAFEN ALBA-2 DOMAIN-CONTAINING PROTEIN"/>
    <property type="match status" value="1"/>
</dbReference>
<dbReference type="InterPro" id="IPR038475">
    <property type="entry name" value="RecG_C_sf"/>
</dbReference>
<name>A0ABU7RBV8_9ACTN</name>
<protein>
    <submittedName>
        <fullName evidence="2">RNA-binding domain-containing protein</fullName>
    </submittedName>
</protein>
<gene>
    <name evidence="2" type="ORF">VXJ25_08875</name>
</gene>
<feature type="domain" description="Schlafen AlbA-2" evidence="1">
    <location>
        <begin position="11"/>
        <end position="134"/>
    </location>
</feature>
<evidence type="ECO:0000313" key="3">
    <source>
        <dbReference type="Proteomes" id="UP001332931"/>
    </source>
</evidence>
<dbReference type="Proteomes" id="UP001332931">
    <property type="component" value="Unassembled WGS sequence"/>
</dbReference>
<dbReference type="EMBL" id="JAZGJQ010000012">
    <property type="protein sequence ID" value="MEE6148091.1"/>
    <property type="molecule type" value="Genomic_DNA"/>
</dbReference>
<dbReference type="SUPFAM" id="SSF46785">
    <property type="entry name" value="Winged helix' DNA-binding domain"/>
    <property type="match status" value="1"/>
</dbReference>
<keyword evidence="3" id="KW-1185">Reference proteome</keyword>
<evidence type="ECO:0000313" key="2">
    <source>
        <dbReference type="EMBL" id="MEE6148091.1"/>
    </source>
</evidence>
<dbReference type="PANTHER" id="PTHR30595">
    <property type="entry name" value="GLPR-RELATED TRANSCRIPTIONAL REPRESSOR"/>
    <property type="match status" value="1"/>
</dbReference>
<dbReference type="Pfam" id="PF04326">
    <property type="entry name" value="SLFN_AlbA_2"/>
    <property type="match status" value="1"/>
</dbReference>
<dbReference type="InterPro" id="IPR036388">
    <property type="entry name" value="WH-like_DNA-bd_sf"/>
</dbReference>
<dbReference type="Gene3D" id="1.10.10.10">
    <property type="entry name" value="Winged helix-like DNA-binding domain superfamily/Winged helix DNA-binding domain"/>
    <property type="match status" value="2"/>
</dbReference>
<dbReference type="InterPro" id="IPR036390">
    <property type="entry name" value="WH_DNA-bd_sf"/>
</dbReference>
<dbReference type="InterPro" id="IPR007421">
    <property type="entry name" value="Schlafen_AlbA_2_dom"/>
</dbReference>
<dbReference type="Pfam" id="PF13749">
    <property type="entry name" value="HATPase_c_4"/>
    <property type="match status" value="1"/>
</dbReference>
<dbReference type="InterPro" id="IPR038461">
    <property type="entry name" value="Schlafen_AlbA_2_dom_sf"/>
</dbReference>
<dbReference type="Gene3D" id="3.30.950.30">
    <property type="entry name" value="Schlafen, AAA domain"/>
    <property type="match status" value="1"/>
</dbReference>
<dbReference type="Gene3D" id="3.30.565.60">
    <property type="match status" value="1"/>
</dbReference>
<sequence>MPKRREIPSRETIEVEFKSECKRGPNGALKPSRLPDGELVDTVVALSNTNGGEIYLGVEDDGEPTGVHKDHRDVTQLAALIANKTVPPVPARVSTLFLASDGSVDDAGKQVTLVEIPRSMAIVSSSEGKIMRRRLKADGTPESVPLYPYEIITRLSTLGQLDYSAFPVPDTTIDDFSPEELKRLRDILARNRNSDQALLELPDEEILSALRMTTLTDGKVTPTVTGILLAGRAEVIARTIPTSAATFQVLAGTEVRVNQDFEQPLLYTIEKMREMLDPWNPEREFEDGLFRQSVPEFDRRAFREALVNAFGHRDYAALGRVRVLIDDEGLTIANPGGFIEGVTIENLLTVEPHGRNECLMNALKRIGLAEKTGRGVDRIFEGSLYYGRPLPDYTGSTSANVSVFIARSAPDELFMRMINEEQQKTGEQLSLRSLLVLDALKQQRRLTVAGLSAQLHITDAAARATVEELLEAGLVEARGSSTARSYMLSGKVYSQSGKEAGYVRQSDIDKIRYPELIMKLAERQGGSVATRDVENLLHLHRKQAYRTLVKLVEDGSLVLVGRGGGAHYEITEKGWERIGH</sequence>
<comment type="caution">
    <text evidence="2">The sequence shown here is derived from an EMBL/GenBank/DDBJ whole genome shotgun (WGS) entry which is preliminary data.</text>
</comment>
<dbReference type="RefSeq" id="WP_330958857.1">
    <property type="nucleotide sequence ID" value="NZ_JAZGJQ010000012.1"/>
</dbReference>